<feature type="transmembrane region" description="Helical" evidence="2">
    <location>
        <begin position="20"/>
        <end position="43"/>
    </location>
</feature>
<keyword evidence="4" id="KW-1185">Reference proteome</keyword>
<dbReference type="EMBL" id="SDRB02007602">
    <property type="protein sequence ID" value="THG10905.1"/>
    <property type="molecule type" value="Genomic_DNA"/>
</dbReference>
<proteinExistence type="predicted"/>
<evidence type="ECO:0000313" key="3">
    <source>
        <dbReference type="EMBL" id="THG10905.1"/>
    </source>
</evidence>
<gene>
    <name evidence="3" type="ORF">TEA_015787</name>
</gene>
<evidence type="ECO:0000313" key="4">
    <source>
        <dbReference type="Proteomes" id="UP000306102"/>
    </source>
</evidence>
<organism evidence="3 4">
    <name type="scientific">Camellia sinensis var. sinensis</name>
    <name type="common">China tea</name>
    <dbReference type="NCBI Taxonomy" id="542762"/>
    <lineage>
        <taxon>Eukaryota</taxon>
        <taxon>Viridiplantae</taxon>
        <taxon>Streptophyta</taxon>
        <taxon>Embryophyta</taxon>
        <taxon>Tracheophyta</taxon>
        <taxon>Spermatophyta</taxon>
        <taxon>Magnoliopsida</taxon>
        <taxon>eudicotyledons</taxon>
        <taxon>Gunneridae</taxon>
        <taxon>Pentapetalae</taxon>
        <taxon>asterids</taxon>
        <taxon>Ericales</taxon>
        <taxon>Theaceae</taxon>
        <taxon>Camellia</taxon>
    </lineage>
</organism>
<feature type="compositionally biased region" description="Polar residues" evidence="1">
    <location>
        <begin position="188"/>
        <end position="217"/>
    </location>
</feature>
<name>A0A4S4E6A5_CAMSN</name>
<dbReference type="AlphaFoldDB" id="A0A4S4E6A5"/>
<protein>
    <submittedName>
        <fullName evidence="3">Uncharacterized protein</fullName>
    </submittedName>
</protein>
<feature type="region of interest" description="Disordered" evidence="1">
    <location>
        <begin position="177"/>
        <end position="227"/>
    </location>
</feature>
<reference evidence="3 4" key="1">
    <citation type="journal article" date="2018" name="Proc. Natl. Acad. Sci. U.S.A.">
        <title>Draft genome sequence of Camellia sinensis var. sinensis provides insights into the evolution of the tea genome and tea quality.</title>
        <authorList>
            <person name="Wei C."/>
            <person name="Yang H."/>
            <person name="Wang S."/>
            <person name="Zhao J."/>
            <person name="Liu C."/>
            <person name="Gao L."/>
            <person name="Xia E."/>
            <person name="Lu Y."/>
            <person name="Tai Y."/>
            <person name="She G."/>
            <person name="Sun J."/>
            <person name="Cao H."/>
            <person name="Tong W."/>
            <person name="Gao Q."/>
            <person name="Li Y."/>
            <person name="Deng W."/>
            <person name="Jiang X."/>
            <person name="Wang W."/>
            <person name="Chen Q."/>
            <person name="Zhang S."/>
            <person name="Li H."/>
            <person name="Wu J."/>
            <person name="Wang P."/>
            <person name="Li P."/>
            <person name="Shi C."/>
            <person name="Zheng F."/>
            <person name="Jian J."/>
            <person name="Huang B."/>
            <person name="Shan D."/>
            <person name="Shi M."/>
            <person name="Fang C."/>
            <person name="Yue Y."/>
            <person name="Li F."/>
            <person name="Li D."/>
            <person name="Wei S."/>
            <person name="Han B."/>
            <person name="Jiang C."/>
            <person name="Yin Y."/>
            <person name="Xia T."/>
            <person name="Zhang Z."/>
            <person name="Bennetzen J.L."/>
            <person name="Zhao S."/>
            <person name="Wan X."/>
        </authorList>
    </citation>
    <scope>NUCLEOTIDE SEQUENCE [LARGE SCALE GENOMIC DNA]</scope>
    <source>
        <strain evidence="4">cv. Shuchazao</strain>
        <tissue evidence="3">Leaf</tissue>
    </source>
</reference>
<sequence length="227" mass="23745">MARYFDIVGGDDGDGVVAGASLLLCMIVMFVSIMSMIIFACGTDEESKKDKGRQYNYGAGGAVVAAASAASAAAAASAASAGTSSGGGALVFGDLILERVVVHGDVRRLHSKVCGCLGVCKEVGPWVLSLALPQPGKDFCRYYTLSKDLVRLLGLPLELHKAPILLNYVPTYRSPLPNVPRKGKSPPSMKTSLATSSPRPDQPSTSNLAEQPSTSAPQLIPPAQRQR</sequence>
<keyword evidence="2" id="KW-1133">Transmembrane helix</keyword>
<dbReference type="Proteomes" id="UP000306102">
    <property type="component" value="Unassembled WGS sequence"/>
</dbReference>
<feature type="transmembrane region" description="Helical" evidence="2">
    <location>
        <begin position="55"/>
        <end position="76"/>
    </location>
</feature>
<evidence type="ECO:0000256" key="2">
    <source>
        <dbReference type="SAM" id="Phobius"/>
    </source>
</evidence>
<keyword evidence="2" id="KW-0472">Membrane</keyword>
<comment type="caution">
    <text evidence="3">The sequence shown here is derived from an EMBL/GenBank/DDBJ whole genome shotgun (WGS) entry which is preliminary data.</text>
</comment>
<evidence type="ECO:0000256" key="1">
    <source>
        <dbReference type="SAM" id="MobiDB-lite"/>
    </source>
</evidence>
<keyword evidence="2" id="KW-0812">Transmembrane</keyword>
<accession>A0A4S4E6A5</accession>